<dbReference type="EMBL" id="JACHJL010000013">
    <property type="protein sequence ID" value="MBB5937843.1"/>
    <property type="molecule type" value="Genomic_DNA"/>
</dbReference>
<sequence>MPTAPDYTLSPRKFPATSAEALRFARQAAVEPTVFGPDFARESPFEDDPGRWAVLDERCVWQREKLPRGALTSLAQHSKLPAQGGKGPVEGVTVVSVHRDIDSADQEMATTLEEVLRCPRQQLSADEEVSGLISTGSPWGKRGQKANDDMIWETGTYTNRSMGQSSPYGWATARLGPVTVSVTVKGSKGHTAEELDTILRTPLVQILANVKNTLI</sequence>
<dbReference type="Proteomes" id="UP000588098">
    <property type="component" value="Unassembled WGS sequence"/>
</dbReference>
<reference evidence="1 2" key="1">
    <citation type="submission" date="2020-08" db="EMBL/GenBank/DDBJ databases">
        <title>Genomic Encyclopedia of Type Strains, Phase III (KMG-III): the genomes of soil and plant-associated and newly described type strains.</title>
        <authorList>
            <person name="Whitman W."/>
        </authorList>
    </citation>
    <scope>NUCLEOTIDE SEQUENCE [LARGE SCALE GENOMIC DNA]</scope>
    <source>
        <strain evidence="1 2">CECT 8305</strain>
    </source>
</reference>
<protein>
    <submittedName>
        <fullName evidence="1">Uncharacterized protein</fullName>
    </submittedName>
</protein>
<evidence type="ECO:0000313" key="1">
    <source>
        <dbReference type="EMBL" id="MBB5937843.1"/>
    </source>
</evidence>
<evidence type="ECO:0000313" key="2">
    <source>
        <dbReference type="Proteomes" id="UP000588098"/>
    </source>
</evidence>
<proteinExistence type="predicted"/>
<name>A0A7W9QDQ2_9ACTN</name>
<accession>A0A7W9QDQ2</accession>
<comment type="caution">
    <text evidence="1">The sequence shown here is derived from an EMBL/GenBank/DDBJ whole genome shotgun (WGS) entry which is preliminary data.</text>
</comment>
<keyword evidence="2" id="KW-1185">Reference proteome</keyword>
<gene>
    <name evidence="1" type="ORF">FHS42_004927</name>
</gene>
<organism evidence="1 2">
    <name type="scientific">Streptomyces zagrosensis</name>
    <dbReference type="NCBI Taxonomy" id="1042984"/>
    <lineage>
        <taxon>Bacteria</taxon>
        <taxon>Bacillati</taxon>
        <taxon>Actinomycetota</taxon>
        <taxon>Actinomycetes</taxon>
        <taxon>Kitasatosporales</taxon>
        <taxon>Streptomycetaceae</taxon>
        <taxon>Streptomyces</taxon>
    </lineage>
</organism>
<dbReference type="RefSeq" id="WP_184575104.1">
    <property type="nucleotide sequence ID" value="NZ_JACHJL010000013.1"/>
</dbReference>
<dbReference type="AlphaFoldDB" id="A0A7W9QDQ2"/>